<accession>A0A2P5GQV2</accession>
<organism evidence="2 4">
    <name type="scientific">Superficieibacter electus</name>
    <dbReference type="NCBI Taxonomy" id="2022662"/>
    <lineage>
        <taxon>Bacteria</taxon>
        <taxon>Pseudomonadati</taxon>
        <taxon>Pseudomonadota</taxon>
        <taxon>Gammaproteobacteria</taxon>
        <taxon>Enterobacterales</taxon>
        <taxon>Enterobacteriaceae</taxon>
        <taxon>Superficieibacter</taxon>
    </lineage>
</organism>
<dbReference type="EMBL" id="PQGD01000007">
    <property type="protein sequence ID" value="POP48924.1"/>
    <property type="molecule type" value="Genomic_DNA"/>
</dbReference>
<name>A0A2P5GQV2_9ENTR</name>
<dbReference type="Proteomes" id="UP000247005">
    <property type="component" value="Unassembled WGS sequence"/>
</dbReference>
<dbReference type="RefSeq" id="WP_103677102.1">
    <property type="nucleotide sequence ID" value="NZ_PQGD01000007.1"/>
</dbReference>
<proteinExistence type="predicted"/>
<evidence type="ECO:0000313" key="4">
    <source>
        <dbReference type="Proteomes" id="UP000247005"/>
    </source>
</evidence>
<comment type="caution">
    <text evidence="2">The sequence shown here is derived from an EMBL/GenBank/DDBJ whole genome shotgun (WGS) entry which is preliminary data.</text>
</comment>
<evidence type="ECO:0000313" key="1">
    <source>
        <dbReference type="EMBL" id="POP43409.1"/>
    </source>
</evidence>
<sequence>MNFEKLNKLNFEAKNNENHHVCWDVDHTPTAPRLCYTNISEKEISILDPLLERAVYQTVLDYLNEEALCNADPDMFPCRSRLTGNYYIAEKCCVKQENRFHGSVLTHFTELFTGGVIVAPIEQDYLALEIYFSFQNGEVEITGIDSASI</sequence>
<evidence type="ECO:0000313" key="3">
    <source>
        <dbReference type="Proteomes" id="UP000237073"/>
    </source>
</evidence>
<evidence type="ECO:0008006" key="5">
    <source>
        <dbReference type="Google" id="ProtNLM"/>
    </source>
</evidence>
<protein>
    <recommendedName>
        <fullName evidence="5">DUF2262 domain-containing protein</fullName>
    </recommendedName>
</protein>
<evidence type="ECO:0000313" key="2">
    <source>
        <dbReference type="EMBL" id="POP48924.1"/>
    </source>
</evidence>
<dbReference type="Proteomes" id="UP000237073">
    <property type="component" value="Unassembled WGS sequence"/>
</dbReference>
<dbReference type="AlphaFoldDB" id="A0A2P5GQV2"/>
<dbReference type="OrthoDB" id="6939591at2"/>
<reference evidence="3 4" key="1">
    <citation type="submission" date="2018-01" db="EMBL/GenBank/DDBJ databases">
        <title>Superficieibacter electus gen. nov., sp. nov., an extended-spectrum beta-lactamase possessing member of the Enterobacteriaceae family, isolated from intensive care unit surfaces.</title>
        <authorList>
            <person name="Potter R.F."/>
            <person name="D'Souza A.W."/>
        </authorList>
    </citation>
    <scope>NUCLEOTIDE SEQUENCE [LARGE SCALE GENOMIC DNA]</scope>
    <source>
        <strain evidence="2 4">BP-1</strain>
        <strain evidence="1 3">BP-2</strain>
    </source>
</reference>
<gene>
    <name evidence="2" type="ORF">CHU32_10040</name>
    <name evidence="1" type="ORF">CHU33_16155</name>
</gene>
<dbReference type="EMBL" id="PQGE01000014">
    <property type="protein sequence ID" value="POP43409.1"/>
    <property type="molecule type" value="Genomic_DNA"/>
</dbReference>
<keyword evidence="3" id="KW-1185">Reference proteome</keyword>